<gene>
    <name evidence="1" type="ORF">SORBI_3002G321600</name>
</gene>
<name>A0A1B6QEK5_SORBI</name>
<dbReference type="AlphaFoldDB" id="A0A1B6QEK5"/>
<dbReference type="Proteomes" id="UP000000768">
    <property type="component" value="Chromosome 2"/>
</dbReference>
<reference evidence="1 2" key="1">
    <citation type="journal article" date="2009" name="Nature">
        <title>The Sorghum bicolor genome and the diversification of grasses.</title>
        <authorList>
            <person name="Paterson A.H."/>
            <person name="Bowers J.E."/>
            <person name="Bruggmann R."/>
            <person name="Dubchak I."/>
            <person name="Grimwood J."/>
            <person name="Gundlach H."/>
            <person name="Haberer G."/>
            <person name="Hellsten U."/>
            <person name="Mitros T."/>
            <person name="Poliakov A."/>
            <person name="Schmutz J."/>
            <person name="Spannagl M."/>
            <person name="Tang H."/>
            <person name="Wang X."/>
            <person name="Wicker T."/>
            <person name="Bharti A.K."/>
            <person name="Chapman J."/>
            <person name="Feltus F.A."/>
            <person name="Gowik U."/>
            <person name="Grigoriev I.V."/>
            <person name="Lyons E."/>
            <person name="Maher C.A."/>
            <person name="Martis M."/>
            <person name="Narechania A."/>
            <person name="Otillar R.P."/>
            <person name="Penning B.W."/>
            <person name="Salamov A.A."/>
            <person name="Wang Y."/>
            <person name="Zhang L."/>
            <person name="Carpita N.C."/>
            <person name="Freeling M."/>
            <person name="Gingle A.R."/>
            <person name="Hash C.T."/>
            <person name="Keller B."/>
            <person name="Klein P."/>
            <person name="Kresovich S."/>
            <person name="McCann M.C."/>
            <person name="Ming R."/>
            <person name="Peterson D.G."/>
            <person name="Mehboob-ur-Rahman"/>
            <person name="Ware D."/>
            <person name="Westhoff P."/>
            <person name="Mayer K.F."/>
            <person name="Messing J."/>
            <person name="Rokhsar D.S."/>
        </authorList>
    </citation>
    <scope>NUCLEOTIDE SEQUENCE [LARGE SCALE GENOMIC DNA]</scope>
    <source>
        <strain evidence="2">cv. BTx623</strain>
    </source>
</reference>
<sequence>MNGYSIHTVFRGNKICKSESLFGYFPGNFFFLAAKLSRTCLVVTAACSTISGSCPWADFFCFLGTFRFRPY</sequence>
<reference evidence="2" key="2">
    <citation type="journal article" date="2018" name="Plant J.">
        <title>The Sorghum bicolor reference genome: improved assembly, gene annotations, a transcriptome atlas, and signatures of genome organization.</title>
        <authorList>
            <person name="McCormick R.F."/>
            <person name="Truong S.K."/>
            <person name="Sreedasyam A."/>
            <person name="Jenkins J."/>
            <person name="Shu S."/>
            <person name="Sims D."/>
            <person name="Kennedy M."/>
            <person name="Amirebrahimi M."/>
            <person name="Weers B.D."/>
            <person name="McKinley B."/>
            <person name="Mattison A."/>
            <person name="Morishige D.T."/>
            <person name="Grimwood J."/>
            <person name="Schmutz J."/>
            <person name="Mullet J.E."/>
        </authorList>
    </citation>
    <scope>NUCLEOTIDE SEQUENCE [LARGE SCALE GENOMIC DNA]</scope>
    <source>
        <strain evidence="2">cv. BTx623</strain>
    </source>
</reference>
<accession>A0A1B6QEK5</accession>
<proteinExistence type="predicted"/>
<dbReference type="InParanoid" id="A0A1B6QEK5"/>
<protein>
    <submittedName>
        <fullName evidence="1">Uncharacterized protein</fullName>
    </submittedName>
</protein>
<evidence type="ECO:0000313" key="1">
    <source>
        <dbReference type="EMBL" id="KXG36362.1"/>
    </source>
</evidence>
<dbReference type="EMBL" id="CM000761">
    <property type="protein sequence ID" value="KXG36362.1"/>
    <property type="molecule type" value="Genomic_DNA"/>
</dbReference>
<organism evidence="1 2">
    <name type="scientific">Sorghum bicolor</name>
    <name type="common">Sorghum</name>
    <name type="synonym">Sorghum vulgare</name>
    <dbReference type="NCBI Taxonomy" id="4558"/>
    <lineage>
        <taxon>Eukaryota</taxon>
        <taxon>Viridiplantae</taxon>
        <taxon>Streptophyta</taxon>
        <taxon>Embryophyta</taxon>
        <taxon>Tracheophyta</taxon>
        <taxon>Spermatophyta</taxon>
        <taxon>Magnoliopsida</taxon>
        <taxon>Liliopsida</taxon>
        <taxon>Poales</taxon>
        <taxon>Poaceae</taxon>
        <taxon>PACMAD clade</taxon>
        <taxon>Panicoideae</taxon>
        <taxon>Andropogonodae</taxon>
        <taxon>Andropogoneae</taxon>
        <taxon>Sorghinae</taxon>
        <taxon>Sorghum</taxon>
    </lineage>
</organism>
<keyword evidence="2" id="KW-1185">Reference proteome</keyword>
<dbReference type="Gramene" id="KXG36362">
    <property type="protein sequence ID" value="KXG36362"/>
    <property type="gene ID" value="SORBI_3002G321600"/>
</dbReference>
<evidence type="ECO:0000313" key="2">
    <source>
        <dbReference type="Proteomes" id="UP000000768"/>
    </source>
</evidence>